<dbReference type="AlphaFoldDB" id="A0AA35YDN5"/>
<gene>
    <name evidence="1" type="ORF">LSALG_LOCUS10216</name>
</gene>
<keyword evidence="2" id="KW-1185">Reference proteome</keyword>
<evidence type="ECO:0000313" key="1">
    <source>
        <dbReference type="EMBL" id="CAI9269866.1"/>
    </source>
</evidence>
<reference evidence="1" key="1">
    <citation type="submission" date="2023-04" db="EMBL/GenBank/DDBJ databases">
        <authorList>
            <person name="Vijverberg K."/>
            <person name="Xiong W."/>
            <person name="Schranz E."/>
        </authorList>
    </citation>
    <scope>NUCLEOTIDE SEQUENCE</scope>
</reference>
<name>A0AA35YDN5_LACSI</name>
<organism evidence="1 2">
    <name type="scientific">Lactuca saligna</name>
    <name type="common">Willowleaf lettuce</name>
    <dbReference type="NCBI Taxonomy" id="75948"/>
    <lineage>
        <taxon>Eukaryota</taxon>
        <taxon>Viridiplantae</taxon>
        <taxon>Streptophyta</taxon>
        <taxon>Embryophyta</taxon>
        <taxon>Tracheophyta</taxon>
        <taxon>Spermatophyta</taxon>
        <taxon>Magnoliopsida</taxon>
        <taxon>eudicotyledons</taxon>
        <taxon>Gunneridae</taxon>
        <taxon>Pentapetalae</taxon>
        <taxon>asterids</taxon>
        <taxon>campanulids</taxon>
        <taxon>Asterales</taxon>
        <taxon>Asteraceae</taxon>
        <taxon>Cichorioideae</taxon>
        <taxon>Cichorieae</taxon>
        <taxon>Lactucinae</taxon>
        <taxon>Lactuca</taxon>
    </lineage>
</organism>
<dbReference type="PANTHER" id="PTHR47859">
    <property type="entry name" value="PENTATRICOPEPTIDE REPEAT-CONTAINING PROTEIN"/>
    <property type="match status" value="1"/>
</dbReference>
<proteinExistence type="predicted"/>
<protein>
    <submittedName>
        <fullName evidence="1">Uncharacterized protein</fullName>
    </submittedName>
</protein>
<evidence type="ECO:0000313" key="2">
    <source>
        <dbReference type="Proteomes" id="UP001177003"/>
    </source>
</evidence>
<dbReference type="Proteomes" id="UP001177003">
    <property type="component" value="Chromosome 1"/>
</dbReference>
<sequence>MKRTLLQSPISSTKKFMMAESTTTAATTTTGFINIATFQVKLPQSLNETVPLPYGMSMEKTEIIDLKICSCRVESMLLVVQVKNVISSSVPVFKIIVWKVVDTPNPMGSKSKRAEYKVVPVCGLDWMGMKVKLVEERNMKPLDSNLAALSARCSKDLELNLTKSFLSEMGQCTTSYPYNSCLEH</sequence>
<dbReference type="PANTHER" id="PTHR47859:SF1">
    <property type="entry name" value="PENTATRICOPEPTIDE REPEAT-CONTAINING PROTEIN"/>
    <property type="match status" value="1"/>
</dbReference>
<dbReference type="EMBL" id="OX465077">
    <property type="protein sequence ID" value="CAI9269866.1"/>
    <property type="molecule type" value="Genomic_DNA"/>
</dbReference>
<accession>A0AA35YDN5</accession>